<dbReference type="InterPro" id="IPR001902">
    <property type="entry name" value="SLC26A/SulP_fam"/>
</dbReference>
<feature type="transmembrane region" description="Helical" evidence="5">
    <location>
        <begin position="86"/>
        <end position="103"/>
    </location>
</feature>
<dbReference type="Proteomes" id="UP000306229">
    <property type="component" value="Chromosome"/>
</dbReference>
<feature type="transmembrane region" description="Helical" evidence="5">
    <location>
        <begin position="38"/>
        <end position="55"/>
    </location>
</feature>
<evidence type="ECO:0000313" key="7">
    <source>
        <dbReference type="EMBL" id="QCX38864.1"/>
    </source>
</evidence>
<dbReference type="GO" id="GO:0055085">
    <property type="term" value="P:transmembrane transport"/>
    <property type="evidence" value="ECO:0007669"/>
    <property type="project" value="InterPro"/>
</dbReference>
<dbReference type="AlphaFoldDB" id="A0A5B7TUE4"/>
<feature type="transmembrane region" description="Helical" evidence="5">
    <location>
        <begin position="391"/>
        <end position="422"/>
    </location>
</feature>
<feature type="transmembrane region" description="Helical" evidence="5">
    <location>
        <begin position="259"/>
        <end position="281"/>
    </location>
</feature>
<feature type="transmembrane region" description="Helical" evidence="5">
    <location>
        <begin position="359"/>
        <end position="379"/>
    </location>
</feature>
<gene>
    <name evidence="7" type="ORF">FF125_10610</name>
</gene>
<feature type="transmembrane region" description="Helical" evidence="5">
    <location>
        <begin position="12"/>
        <end position="32"/>
    </location>
</feature>
<feature type="transmembrane region" description="Helical" evidence="5">
    <location>
        <begin position="115"/>
        <end position="133"/>
    </location>
</feature>
<feature type="transmembrane region" description="Helical" evidence="5">
    <location>
        <begin position="199"/>
        <end position="216"/>
    </location>
</feature>
<dbReference type="EMBL" id="CP040749">
    <property type="protein sequence ID" value="QCX38864.1"/>
    <property type="molecule type" value="Genomic_DNA"/>
</dbReference>
<evidence type="ECO:0000256" key="2">
    <source>
        <dbReference type="ARBA" id="ARBA00022692"/>
    </source>
</evidence>
<proteinExistence type="predicted"/>
<evidence type="ECO:0000313" key="8">
    <source>
        <dbReference type="Proteomes" id="UP000306229"/>
    </source>
</evidence>
<evidence type="ECO:0000256" key="3">
    <source>
        <dbReference type="ARBA" id="ARBA00022989"/>
    </source>
</evidence>
<keyword evidence="2 5" id="KW-0812">Transmembrane</keyword>
<comment type="subcellular location">
    <subcellularLocation>
        <location evidence="1">Membrane</location>
        <topology evidence="1">Multi-pass membrane protein</topology>
    </subcellularLocation>
</comment>
<protein>
    <submittedName>
        <fullName evidence="7">SulP family inorganic anion transporter</fullName>
    </submittedName>
</protein>
<evidence type="ECO:0000259" key="6">
    <source>
        <dbReference type="Pfam" id="PF00916"/>
    </source>
</evidence>
<dbReference type="PANTHER" id="PTHR11814">
    <property type="entry name" value="SULFATE TRANSPORTER"/>
    <property type="match status" value="1"/>
</dbReference>
<dbReference type="GO" id="GO:0016020">
    <property type="term" value="C:membrane"/>
    <property type="evidence" value="ECO:0007669"/>
    <property type="project" value="UniProtKB-SubCell"/>
</dbReference>
<feature type="transmembrane region" description="Helical" evidence="5">
    <location>
        <begin position="168"/>
        <end position="187"/>
    </location>
</feature>
<evidence type="ECO:0000256" key="4">
    <source>
        <dbReference type="ARBA" id="ARBA00023136"/>
    </source>
</evidence>
<accession>A0A5B7TUE4</accession>
<reference evidence="7 8" key="1">
    <citation type="submission" date="2019-05" db="EMBL/GenBank/DDBJ databases">
        <title>Algicella ahnfeltiae gen. nov., sp. nov., a novel marine bacterium of the family Flavobacteriaceae isolated from a red alga.</title>
        <authorList>
            <person name="Nedashkovskaya O.I."/>
            <person name="Kukhlevskiy A.D."/>
            <person name="Kim S.-G."/>
            <person name="Zhukova N.V."/>
            <person name="Mikhailov V.V."/>
        </authorList>
    </citation>
    <scope>NUCLEOTIDE SEQUENCE [LARGE SCALE GENOMIC DNA]</scope>
    <source>
        <strain evidence="7 8">10Alg115</strain>
    </source>
</reference>
<evidence type="ECO:0000256" key="5">
    <source>
        <dbReference type="SAM" id="Phobius"/>
    </source>
</evidence>
<keyword evidence="4 5" id="KW-0472">Membrane</keyword>
<feature type="domain" description="SLC26A/SulP transporter" evidence="6">
    <location>
        <begin position="9"/>
        <end position="396"/>
    </location>
</feature>
<evidence type="ECO:0000256" key="1">
    <source>
        <dbReference type="ARBA" id="ARBA00004141"/>
    </source>
</evidence>
<name>A0A5B7TUE4_9FLAO</name>
<dbReference type="InterPro" id="IPR011547">
    <property type="entry name" value="SLC26A/SulP_dom"/>
</dbReference>
<sequence length="560" mass="59964">MKNFSTKYLKSDIKSGLVVFLVALPLCLGIALASGAPLFAGIISGVVAGIVVGMLSDSQLSVSGPAAGLTAIVLAAIASLGSFEAFLLAGFLAGAMQIIFGFLKAGVLSNYLPSNVIEGMLAAIGIIIILSQLPHAVGFDEMHEGDYFYINATGEHQIFQTLSNMVNYIHPGALIVVLASLAILIAFMKVPFLMKMKSLPGALIAVLAGIAINEVFKLTGSSLAIGQDHLVSLPIPESMNQFWSQFSLPDFSQIGNSEIWVVAITIATVASIETLLCIEAADKMDPLKRYTRTNRELKAQGIGNMISSLIGGIPITSVIVRTSANVASGGRTKIATISHGVFLMIAVITIPFFLNKIPLASLAAVLLVVGYKLASPRIFVHMWKNSRKFQFIPFVITVVAIVMTDLLVGVGIGLAVSIYFILRGNVKLAYFFKKDKHTAGETINMELAQEVSFLNKAAIKQTFAHLPENSEVVIDASNTIYIDYDVLQLIKEFANDGSRDKNISIQLVGFRKEYKIDNSTTHVTSVVSDNEGPVSPDKVVNGTKVPSNILKVTELALSTI</sequence>
<feature type="transmembrane region" description="Helical" evidence="5">
    <location>
        <begin position="302"/>
        <end position="322"/>
    </location>
</feature>
<keyword evidence="3 5" id="KW-1133">Transmembrane helix</keyword>
<organism evidence="7 8">
    <name type="scientific">Aureibaculum algae</name>
    <dbReference type="NCBI Taxonomy" id="2584122"/>
    <lineage>
        <taxon>Bacteria</taxon>
        <taxon>Pseudomonadati</taxon>
        <taxon>Bacteroidota</taxon>
        <taxon>Flavobacteriia</taxon>
        <taxon>Flavobacteriales</taxon>
        <taxon>Flavobacteriaceae</taxon>
        <taxon>Aureibaculum</taxon>
    </lineage>
</organism>
<dbReference type="Pfam" id="PF00916">
    <property type="entry name" value="Sulfate_transp"/>
    <property type="match status" value="1"/>
</dbReference>
<keyword evidence="8" id="KW-1185">Reference proteome</keyword>
<feature type="transmembrane region" description="Helical" evidence="5">
    <location>
        <begin position="334"/>
        <end position="354"/>
    </location>
</feature>
<dbReference type="OrthoDB" id="9769739at2"/>
<dbReference type="KEGG" id="fbe:FF125_10610"/>
<dbReference type="RefSeq" id="WP_138949745.1">
    <property type="nucleotide sequence ID" value="NZ_CP040749.1"/>
</dbReference>
<feature type="transmembrane region" description="Helical" evidence="5">
    <location>
        <begin position="62"/>
        <end position="80"/>
    </location>
</feature>